<name>A0A1Q8V4Z3_9ACTO</name>
<evidence type="ECO:0000256" key="7">
    <source>
        <dbReference type="PROSITE-ProRule" id="PRU10141"/>
    </source>
</evidence>
<dbReference type="EC" id="2.7.11.1" evidence="1"/>
<dbReference type="PROSITE" id="PS00108">
    <property type="entry name" value="PROTEIN_KINASE_ST"/>
    <property type="match status" value="1"/>
</dbReference>
<dbReference type="PROSITE" id="PS00107">
    <property type="entry name" value="PROTEIN_KINASE_ATP"/>
    <property type="match status" value="1"/>
</dbReference>
<dbReference type="PANTHER" id="PTHR43289:SF6">
    <property type="entry name" value="SERINE_THREONINE-PROTEIN KINASE NEKL-3"/>
    <property type="match status" value="1"/>
</dbReference>
<feature type="transmembrane region" description="Helical" evidence="9">
    <location>
        <begin position="353"/>
        <end position="373"/>
    </location>
</feature>
<dbReference type="OrthoDB" id="9762169at2"/>
<evidence type="ECO:0000256" key="9">
    <source>
        <dbReference type="SAM" id="Phobius"/>
    </source>
</evidence>
<accession>A0A1Q8V4Z3</accession>
<organism evidence="11 12">
    <name type="scientific">Actinomyces oris</name>
    <dbReference type="NCBI Taxonomy" id="544580"/>
    <lineage>
        <taxon>Bacteria</taxon>
        <taxon>Bacillati</taxon>
        <taxon>Actinomycetota</taxon>
        <taxon>Actinomycetes</taxon>
        <taxon>Actinomycetales</taxon>
        <taxon>Actinomycetaceae</taxon>
        <taxon>Actinomyces</taxon>
    </lineage>
</organism>
<evidence type="ECO:0000256" key="2">
    <source>
        <dbReference type="ARBA" id="ARBA00022527"/>
    </source>
</evidence>
<dbReference type="SMART" id="SM00220">
    <property type="entry name" value="S_TKc"/>
    <property type="match status" value="1"/>
</dbReference>
<dbReference type="InterPro" id="IPR011009">
    <property type="entry name" value="Kinase-like_dom_sf"/>
</dbReference>
<feature type="region of interest" description="Disordered" evidence="8">
    <location>
        <begin position="320"/>
        <end position="349"/>
    </location>
</feature>
<gene>
    <name evidence="11" type="ORF">BKH29_11735</name>
</gene>
<dbReference type="Pfam" id="PF00069">
    <property type="entry name" value="Pkinase"/>
    <property type="match status" value="1"/>
</dbReference>
<dbReference type="CDD" id="cd14014">
    <property type="entry name" value="STKc_PknB_like"/>
    <property type="match status" value="1"/>
</dbReference>
<evidence type="ECO:0000256" key="4">
    <source>
        <dbReference type="ARBA" id="ARBA00022741"/>
    </source>
</evidence>
<dbReference type="GO" id="GO:0005524">
    <property type="term" value="F:ATP binding"/>
    <property type="evidence" value="ECO:0007669"/>
    <property type="project" value="UniProtKB-UniRule"/>
</dbReference>
<evidence type="ECO:0000256" key="1">
    <source>
        <dbReference type="ARBA" id="ARBA00012513"/>
    </source>
</evidence>
<dbReference type="RefSeq" id="WP_075377523.1">
    <property type="nucleotide sequence ID" value="NZ_MSKJ01000032.1"/>
</dbReference>
<feature type="domain" description="Protein kinase" evidence="10">
    <location>
        <begin position="14"/>
        <end position="276"/>
    </location>
</feature>
<comment type="caution">
    <text evidence="11">The sequence shown here is derived from an EMBL/GenBank/DDBJ whole genome shotgun (WGS) entry which is preliminary data.</text>
</comment>
<dbReference type="PROSITE" id="PS50011">
    <property type="entry name" value="PROTEIN_KINASE_DOM"/>
    <property type="match status" value="1"/>
</dbReference>
<evidence type="ECO:0000256" key="3">
    <source>
        <dbReference type="ARBA" id="ARBA00022679"/>
    </source>
</evidence>
<evidence type="ECO:0000256" key="6">
    <source>
        <dbReference type="ARBA" id="ARBA00022840"/>
    </source>
</evidence>
<dbReference type="InterPro" id="IPR017441">
    <property type="entry name" value="Protein_kinase_ATP_BS"/>
</dbReference>
<dbReference type="GO" id="GO:0004674">
    <property type="term" value="F:protein serine/threonine kinase activity"/>
    <property type="evidence" value="ECO:0007669"/>
    <property type="project" value="UniProtKB-KW"/>
</dbReference>
<feature type="compositionally biased region" description="Basic and acidic residues" evidence="8">
    <location>
        <begin position="320"/>
        <end position="336"/>
    </location>
</feature>
<feature type="region of interest" description="Disordered" evidence="8">
    <location>
        <begin position="378"/>
        <end position="400"/>
    </location>
</feature>
<dbReference type="PANTHER" id="PTHR43289">
    <property type="entry name" value="MITOGEN-ACTIVATED PROTEIN KINASE KINASE KINASE 20-RELATED"/>
    <property type="match status" value="1"/>
</dbReference>
<keyword evidence="9" id="KW-0472">Membrane</keyword>
<protein>
    <recommendedName>
        <fullName evidence="1">non-specific serine/threonine protein kinase</fullName>
        <ecNumber evidence="1">2.7.11.1</ecNumber>
    </recommendedName>
</protein>
<proteinExistence type="predicted"/>
<evidence type="ECO:0000259" key="10">
    <source>
        <dbReference type="PROSITE" id="PS50011"/>
    </source>
</evidence>
<keyword evidence="3" id="KW-0808">Transferase</keyword>
<evidence type="ECO:0000313" key="11">
    <source>
        <dbReference type="EMBL" id="OLO43165.1"/>
    </source>
</evidence>
<dbReference type="InterPro" id="IPR008271">
    <property type="entry name" value="Ser/Thr_kinase_AS"/>
</dbReference>
<keyword evidence="5 11" id="KW-0418">Kinase</keyword>
<dbReference type="SUPFAM" id="SSF56112">
    <property type="entry name" value="Protein kinase-like (PK-like)"/>
    <property type="match status" value="1"/>
</dbReference>
<keyword evidence="6 7" id="KW-0067">ATP-binding</keyword>
<dbReference type="Gene3D" id="1.10.510.10">
    <property type="entry name" value="Transferase(Phosphotransferase) domain 1"/>
    <property type="match status" value="1"/>
</dbReference>
<feature type="binding site" evidence="7">
    <location>
        <position position="43"/>
    </location>
    <ligand>
        <name>ATP</name>
        <dbReference type="ChEBI" id="CHEBI:30616"/>
    </ligand>
</feature>
<dbReference type="EMBL" id="MSKJ01000032">
    <property type="protein sequence ID" value="OLO43165.1"/>
    <property type="molecule type" value="Genomic_DNA"/>
</dbReference>
<dbReference type="Proteomes" id="UP000186857">
    <property type="component" value="Unassembled WGS sequence"/>
</dbReference>
<evidence type="ECO:0000256" key="8">
    <source>
        <dbReference type="SAM" id="MobiDB-lite"/>
    </source>
</evidence>
<dbReference type="AlphaFoldDB" id="A0A1Q8V4Z3"/>
<keyword evidence="9" id="KW-0812">Transmembrane</keyword>
<dbReference type="InterPro" id="IPR000719">
    <property type="entry name" value="Prot_kinase_dom"/>
</dbReference>
<reference evidence="11 12" key="1">
    <citation type="submission" date="2016-12" db="EMBL/GenBank/DDBJ databases">
        <title>Genomic Comparison of strains in the 'Actinomyces naeslundii' Group.</title>
        <authorList>
            <person name="Mughal S.R."/>
            <person name="Do T."/>
            <person name="Gilbert S.C."/>
            <person name="Witherden E.A."/>
            <person name="Didelot X."/>
            <person name="Beighton D."/>
        </authorList>
    </citation>
    <scope>NUCLEOTIDE SEQUENCE [LARGE SCALE GENOMIC DNA]</scope>
    <source>
        <strain evidence="11 12">CCUG 33920</strain>
    </source>
</reference>
<evidence type="ECO:0000313" key="12">
    <source>
        <dbReference type="Proteomes" id="UP000186857"/>
    </source>
</evidence>
<keyword evidence="4 7" id="KW-0547">Nucleotide-binding</keyword>
<evidence type="ECO:0000256" key="5">
    <source>
        <dbReference type="ARBA" id="ARBA00022777"/>
    </source>
</evidence>
<sequence length="492" mass="52961">MLDHKGPPPVISGFTYLERLGAGGYSTVYLFEQHMPRREVAVKVMNADVEDKTASRFESEANLMARVSSHPAILSIYGAGVSADGHPFLVMEYCPPPQLGAILRQGPLNVAETLSTAIQIAGAVETAHRAGIVHRDIKPANILFTTYRRPVLSDFGISAMSGPEGTEELRGMSVPWAPPEQLVGMRSANPASDIYSLGATTFAMLTGRSPFETDGIPDVYELSRRIVKDPLPPLGRQDAPPSLHRVLSVAMDKNPDSRYPTALAFARALQQVQAELDLPITTVDLFQEPDKAAKSVRRPNPDEADTATKMGVFNQVDVTSEHIAMRVDPDGEDKGSTSDSETGEPSRPNRIRAVLTGLLVMAMVAAVIAAIIVSQNQDKRKKPDNPIATIAPQTGADPLQASVPMVGDIVGEAQGDGTVRFTWGEPETDWTGSYLYRVKLPNEETEVDSTRTNEVVVVAQPPLTCLEVTAVRSDGKASQAKTACVNTPEDAS</sequence>
<keyword evidence="9" id="KW-1133">Transmembrane helix</keyword>
<keyword evidence="2" id="KW-0723">Serine/threonine-protein kinase</keyword>